<proteinExistence type="predicted"/>
<dbReference type="Proteomes" id="UP001054846">
    <property type="component" value="Chromosome"/>
</dbReference>
<protein>
    <submittedName>
        <fullName evidence="1">Uncharacterized protein</fullName>
    </submittedName>
</protein>
<evidence type="ECO:0000313" key="2">
    <source>
        <dbReference type="Proteomes" id="UP001054846"/>
    </source>
</evidence>
<accession>A0ABY3PGH9</accession>
<name>A0ABY3PGH9_9CYAN</name>
<dbReference type="EMBL" id="CP063845">
    <property type="protein sequence ID" value="UFP92761.1"/>
    <property type="molecule type" value="Genomic_DNA"/>
</dbReference>
<dbReference type="RefSeq" id="WP_230839754.1">
    <property type="nucleotide sequence ID" value="NZ_CP063845.1"/>
</dbReference>
<gene>
    <name evidence="1" type="ORF">ISF26_13065</name>
</gene>
<keyword evidence="2" id="KW-1185">Reference proteome</keyword>
<reference evidence="1 2" key="1">
    <citation type="journal article" date="2021" name="Genome Biol. Evol.">
        <title>Complete Genome Sequencing of a Novel Gloeobacter Species from a Waterfall Cave in Mexico.</title>
        <authorList>
            <person name="Saw J.H."/>
            <person name="Cardona T."/>
            <person name="Montejano G."/>
        </authorList>
    </citation>
    <scope>NUCLEOTIDE SEQUENCE [LARGE SCALE GENOMIC DNA]</scope>
    <source>
        <strain evidence="1">MG652769</strain>
    </source>
</reference>
<evidence type="ECO:0000313" key="1">
    <source>
        <dbReference type="EMBL" id="UFP92761.1"/>
    </source>
</evidence>
<sequence length="121" mass="13245">MWALLPSMLWNSSPQIIADRKAMNAFQILLKVEIILLTTVATLVCAVAVRAAPGTAQLAQAADPCEDARRQLLALKSDVEFEKARIEVDQSTQLAAKSRIGQLNRQIKSKQAALKKCERGS</sequence>
<organism evidence="1 2">
    <name type="scientific">Gloeobacter morelensis MG652769</name>
    <dbReference type="NCBI Taxonomy" id="2781736"/>
    <lineage>
        <taxon>Bacteria</taxon>
        <taxon>Bacillati</taxon>
        <taxon>Cyanobacteriota</taxon>
        <taxon>Cyanophyceae</taxon>
        <taxon>Gloeobacterales</taxon>
        <taxon>Gloeobacteraceae</taxon>
        <taxon>Gloeobacter</taxon>
        <taxon>Gloeobacter morelensis</taxon>
    </lineage>
</organism>